<comment type="caution">
    <text evidence="1">The sequence shown here is derived from an EMBL/GenBank/DDBJ whole genome shotgun (WGS) entry which is preliminary data.</text>
</comment>
<reference evidence="1" key="1">
    <citation type="submission" date="2020-07" db="EMBL/GenBank/DDBJ databases">
        <title>Multicomponent nature underlies the extraordinary mechanical properties of spider dragline silk.</title>
        <authorList>
            <person name="Kono N."/>
            <person name="Nakamura H."/>
            <person name="Mori M."/>
            <person name="Yoshida Y."/>
            <person name="Ohtoshi R."/>
            <person name="Malay A.D."/>
            <person name="Moran D.A.P."/>
            <person name="Tomita M."/>
            <person name="Numata K."/>
            <person name="Arakawa K."/>
        </authorList>
    </citation>
    <scope>NUCLEOTIDE SEQUENCE</scope>
</reference>
<proteinExistence type="predicted"/>
<protein>
    <submittedName>
        <fullName evidence="1">Uncharacterized protein</fullName>
    </submittedName>
</protein>
<dbReference type="EMBL" id="BMAO01022265">
    <property type="protein sequence ID" value="GFQ80695.1"/>
    <property type="molecule type" value="Genomic_DNA"/>
</dbReference>
<evidence type="ECO:0000313" key="1">
    <source>
        <dbReference type="EMBL" id="GFQ80695.1"/>
    </source>
</evidence>
<dbReference type="AlphaFoldDB" id="A0A8X6FHE3"/>
<accession>A0A8X6FHE3</accession>
<evidence type="ECO:0000313" key="2">
    <source>
        <dbReference type="Proteomes" id="UP000887116"/>
    </source>
</evidence>
<dbReference type="Proteomes" id="UP000887116">
    <property type="component" value="Unassembled WGS sequence"/>
</dbReference>
<organism evidence="1 2">
    <name type="scientific">Trichonephila clavata</name>
    <name type="common">Joro spider</name>
    <name type="synonym">Nephila clavata</name>
    <dbReference type="NCBI Taxonomy" id="2740835"/>
    <lineage>
        <taxon>Eukaryota</taxon>
        <taxon>Metazoa</taxon>
        <taxon>Ecdysozoa</taxon>
        <taxon>Arthropoda</taxon>
        <taxon>Chelicerata</taxon>
        <taxon>Arachnida</taxon>
        <taxon>Araneae</taxon>
        <taxon>Araneomorphae</taxon>
        <taxon>Entelegynae</taxon>
        <taxon>Araneoidea</taxon>
        <taxon>Nephilidae</taxon>
        <taxon>Trichonephila</taxon>
    </lineage>
</organism>
<name>A0A8X6FHE3_TRICU</name>
<sequence>MCNHTPWVFGEKDNTAKSLSIELWSSKMGIGENSVFHLCRSLQKRPRDCGNSQDIEGKENGALNYTTYRRGIILLPFVESNE</sequence>
<gene>
    <name evidence="1" type="ORF">TNCT_347681</name>
</gene>
<keyword evidence="2" id="KW-1185">Reference proteome</keyword>